<comment type="caution">
    <text evidence="8">The sequence shown here is derived from an EMBL/GenBank/DDBJ whole genome shotgun (WGS) entry which is preliminary data.</text>
</comment>
<evidence type="ECO:0000256" key="4">
    <source>
        <dbReference type="ARBA" id="ARBA00022989"/>
    </source>
</evidence>
<feature type="transmembrane region" description="Helical" evidence="7">
    <location>
        <begin position="485"/>
        <end position="510"/>
    </location>
</feature>
<evidence type="ECO:0000313" key="9">
    <source>
        <dbReference type="Proteomes" id="UP001604277"/>
    </source>
</evidence>
<dbReference type="GO" id="GO:0016020">
    <property type="term" value="C:membrane"/>
    <property type="evidence" value="ECO:0007669"/>
    <property type="project" value="UniProtKB-SubCell"/>
</dbReference>
<gene>
    <name evidence="8" type="ORF">Fot_33557</name>
</gene>
<keyword evidence="4 7" id="KW-1133">Transmembrane helix</keyword>
<evidence type="ECO:0000256" key="1">
    <source>
        <dbReference type="ARBA" id="ARBA00004141"/>
    </source>
</evidence>
<comment type="similarity">
    <text evidence="2">Belongs to the major facilitator superfamily. Proton-dependent oligopeptide transporter (POT/PTR) (TC 2.A.17) family.</text>
</comment>
<organism evidence="8 9">
    <name type="scientific">Forsythia ovata</name>
    <dbReference type="NCBI Taxonomy" id="205694"/>
    <lineage>
        <taxon>Eukaryota</taxon>
        <taxon>Viridiplantae</taxon>
        <taxon>Streptophyta</taxon>
        <taxon>Embryophyta</taxon>
        <taxon>Tracheophyta</taxon>
        <taxon>Spermatophyta</taxon>
        <taxon>Magnoliopsida</taxon>
        <taxon>eudicotyledons</taxon>
        <taxon>Gunneridae</taxon>
        <taxon>Pentapetalae</taxon>
        <taxon>asterids</taxon>
        <taxon>lamiids</taxon>
        <taxon>Lamiales</taxon>
        <taxon>Oleaceae</taxon>
        <taxon>Forsythieae</taxon>
        <taxon>Forsythia</taxon>
    </lineage>
</organism>
<comment type="subcellular location">
    <subcellularLocation>
        <location evidence="1">Membrane</location>
        <topology evidence="1">Multi-pass membrane protein</topology>
    </subcellularLocation>
</comment>
<evidence type="ECO:0000313" key="8">
    <source>
        <dbReference type="EMBL" id="KAL2509910.1"/>
    </source>
</evidence>
<dbReference type="AlphaFoldDB" id="A0ABD1TB02"/>
<comment type="similarity">
    <text evidence="6">Belongs to the major facilitator superfamily. Phosphate:H(+) symporter (TC 2.A.1.9) family.</text>
</comment>
<dbReference type="EMBL" id="JBFOLJ010000009">
    <property type="protein sequence ID" value="KAL2509910.1"/>
    <property type="molecule type" value="Genomic_DNA"/>
</dbReference>
<sequence length="590" mass="65633">MHPQHDDVQNADVSVNINEEAQIGGSMDDNANSRPSKNQESKLAKALAICTITGMGIINVMSLLAMPMMNTYLTNVWKLSLTNAAGIVNIWEGSSKILPIALAYLSDTLLSIYPVHLMSTIVYTIGLGLLAMSTPSVLSKFTGTCSDNQPKCIGRTQRIMFFTSLALMAVGISGTKFLKTELQLKKIKIHPKLPDSDNLSIIVLIIGALGGAIFSGVIKPWSLRFGIPAIFCIAATSFLVASFIAHSGSRPEEKNPEGNLLTNMARVLVASAFKISQKLPDDPAQLYENIDQSNVQSLSHTRGLRWLDKAAIILPNESQENKWKLCTVTQVEETKFVIRTIPMFISFTFCGLVKSIGNTYFLEQANNMNPKLGNLKLPILFLPMLYELMKLSLELTRKVYPSLFSVIVSIFNSVVCCTIAASVERRRLHEIRRHDLLDKPEERIPMSVLWLVPQFNFLGILDSFFEKSVDNLFPDEIPLSRRKYLIHFAHGASGVGTVGGVLSVYVVGKISEIGGKNWFQYTLNRSRLDRYYWTLSALGALNSIVSFLSFHLSDTSYVAHWTNVQSAFEEYLTSLSIIFSSFKAYWTSVQ</sequence>
<dbReference type="Proteomes" id="UP001604277">
    <property type="component" value="Unassembled WGS sequence"/>
</dbReference>
<feature type="transmembrane region" description="Helical" evidence="7">
    <location>
        <begin position="115"/>
        <end position="138"/>
    </location>
</feature>
<evidence type="ECO:0000256" key="7">
    <source>
        <dbReference type="SAM" id="Phobius"/>
    </source>
</evidence>
<feature type="transmembrane region" description="Helical" evidence="7">
    <location>
        <begin position="225"/>
        <end position="245"/>
    </location>
</feature>
<reference evidence="9" key="1">
    <citation type="submission" date="2024-07" db="EMBL/GenBank/DDBJ databases">
        <title>Two chromosome-level genome assemblies of Korean endemic species Abeliophyllum distichum and Forsythia ovata (Oleaceae).</title>
        <authorList>
            <person name="Jang H."/>
        </authorList>
    </citation>
    <scope>NUCLEOTIDE SEQUENCE [LARGE SCALE GENOMIC DNA]</scope>
</reference>
<dbReference type="Pfam" id="PF00854">
    <property type="entry name" value="PTR2"/>
    <property type="match status" value="1"/>
</dbReference>
<dbReference type="PANTHER" id="PTHR11654">
    <property type="entry name" value="OLIGOPEPTIDE TRANSPORTER-RELATED"/>
    <property type="match status" value="1"/>
</dbReference>
<feature type="transmembrane region" description="Helical" evidence="7">
    <location>
        <begin position="531"/>
        <end position="551"/>
    </location>
</feature>
<proteinExistence type="inferred from homology"/>
<dbReference type="Gene3D" id="1.20.1250.20">
    <property type="entry name" value="MFS general substrate transporter like domains"/>
    <property type="match status" value="1"/>
</dbReference>
<keyword evidence="5 7" id="KW-0472">Membrane</keyword>
<protein>
    <submittedName>
        <fullName evidence="8">Protein NRT1/PTR FAMILY 5.5</fullName>
    </submittedName>
</protein>
<feature type="transmembrane region" description="Helical" evidence="7">
    <location>
        <begin position="46"/>
        <end position="69"/>
    </location>
</feature>
<keyword evidence="9" id="KW-1185">Reference proteome</keyword>
<evidence type="ECO:0000256" key="6">
    <source>
        <dbReference type="ARBA" id="ARBA00044504"/>
    </source>
</evidence>
<evidence type="ECO:0000256" key="2">
    <source>
        <dbReference type="ARBA" id="ARBA00005982"/>
    </source>
</evidence>
<feature type="transmembrane region" description="Helical" evidence="7">
    <location>
        <begin position="159"/>
        <end position="178"/>
    </location>
</feature>
<feature type="transmembrane region" description="Helical" evidence="7">
    <location>
        <begin position="198"/>
        <end position="218"/>
    </location>
</feature>
<evidence type="ECO:0000256" key="5">
    <source>
        <dbReference type="ARBA" id="ARBA00023136"/>
    </source>
</evidence>
<accession>A0ABD1TB02</accession>
<dbReference type="InterPro" id="IPR000109">
    <property type="entry name" value="POT_fam"/>
</dbReference>
<evidence type="ECO:0000256" key="3">
    <source>
        <dbReference type="ARBA" id="ARBA00022692"/>
    </source>
</evidence>
<name>A0ABD1TB02_9LAMI</name>
<feature type="transmembrane region" description="Helical" evidence="7">
    <location>
        <begin position="444"/>
        <end position="465"/>
    </location>
</feature>
<keyword evidence="3 7" id="KW-0812">Transmembrane</keyword>
<feature type="transmembrane region" description="Helical" evidence="7">
    <location>
        <begin position="341"/>
        <end position="362"/>
    </location>
</feature>
<dbReference type="InterPro" id="IPR036259">
    <property type="entry name" value="MFS_trans_sf"/>
</dbReference>
<feature type="transmembrane region" description="Helical" evidence="7">
    <location>
        <begin position="399"/>
        <end position="423"/>
    </location>
</feature>